<comment type="caution">
    <text evidence="12">The sequence shown here is derived from an EMBL/GenBank/DDBJ whole genome shotgun (WGS) entry which is preliminary data.</text>
</comment>
<dbReference type="Pfam" id="PF00593">
    <property type="entry name" value="TonB_dep_Rec_b-barrel"/>
    <property type="match status" value="1"/>
</dbReference>
<evidence type="ECO:0000256" key="5">
    <source>
        <dbReference type="ARBA" id="ARBA00022729"/>
    </source>
</evidence>
<evidence type="ECO:0000256" key="3">
    <source>
        <dbReference type="ARBA" id="ARBA00022452"/>
    </source>
</evidence>
<keyword evidence="13" id="KW-1185">Reference proteome</keyword>
<keyword evidence="2" id="KW-0813">Transport</keyword>
<dbReference type="Gene3D" id="2.40.170.20">
    <property type="entry name" value="TonB-dependent receptor, beta-barrel domain"/>
    <property type="match status" value="1"/>
</dbReference>
<evidence type="ECO:0000259" key="11">
    <source>
        <dbReference type="Pfam" id="PF07715"/>
    </source>
</evidence>
<dbReference type="InterPro" id="IPR012910">
    <property type="entry name" value="Plug_dom"/>
</dbReference>
<evidence type="ECO:0000256" key="9">
    <source>
        <dbReference type="RuleBase" id="RU003357"/>
    </source>
</evidence>
<dbReference type="SUPFAM" id="SSF56935">
    <property type="entry name" value="Porins"/>
    <property type="match status" value="1"/>
</dbReference>
<feature type="domain" description="TonB-dependent receptor-like beta-barrel" evidence="10">
    <location>
        <begin position="309"/>
        <end position="679"/>
    </location>
</feature>
<evidence type="ECO:0000259" key="10">
    <source>
        <dbReference type="Pfam" id="PF00593"/>
    </source>
</evidence>
<dbReference type="InterPro" id="IPR037066">
    <property type="entry name" value="Plug_dom_sf"/>
</dbReference>
<evidence type="ECO:0000256" key="8">
    <source>
        <dbReference type="ARBA" id="ARBA00023237"/>
    </source>
</evidence>
<keyword evidence="3" id="KW-1134">Transmembrane beta strand</keyword>
<dbReference type="InterPro" id="IPR000531">
    <property type="entry name" value="Beta-barrel_TonB"/>
</dbReference>
<accession>A0ABQ2H7T5</accession>
<evidence type="ECO:0000313" key="12">
    <source>
        <dbReference type="EMBL" id="GGM52252.1"/>
    </source>
</evidence>
<evidence type="ECO:0000256" key="2">
    <source>
        <dbReference type="ARBA" id="ARBA00022448"/>
    </source>
</evidence>
<evidence type="ECO:0000256" key="1">
    <source>
        <dbReference type="ARBA" id="ARBA00004571"/>
    </source>
</evidence>
<keyword evidence="7 9" id="KW-0472">Membrane</keyword>
<dbReference type="Gene3D" id="2.170.130.10">
    <property type="entry name" value="TonB-dependent receptor, plug domain"/>
    <property type="match status" value="1"/>
</dbReference>
<dbReference type="InterPro" id="IPR010917">
    <property type="entry name" value="TonB_rcpt_CS"/>
</dbReference>
<dbReference type="EMBL" id="BMPU01000002">
    <property type="protein sequence ID" value="GGM52252.1"/>
    <property type="molecule type" value="Genomic_DNA"/>
</dbReference>
<keyword evidence="6 9" id="KW-0798">TonB box</keyword>
<dbReference type="PROSITE" id="PS01156">
    <property type="entry name" value="TONB_DEPENDENT_REC_2"/>
    <property type="match status" value="1"/>
</dbReference>
<dbReference type="Pfam" id="PF07715">
    <property type="entry name" value="Plug"/>
    <property type="match status" value="1"/>
</dbReference>
<gene>
    <name evidence="12" type="ORF">GCM10007088_08710</name>
</gene>
<evidence type="ECO:0000256" key="7">
    <source>
        <dbReference type="ARBA" id="ARBA00023136"/>
    </source>
</evidence>
<keyword evidence="8" id="KW-0998">Cell outer membrane</keyword>
<dbReference type="PANTHER" id="PTHR30069:SF40">
    <property type="entry name" value="TONB-DEPENDENT RECEPTOR NMB0964-RELATED"/>
    <property type="match status" value="1"/>
</dbReference>
<dbReference type="Proteomes" id="UP000653477">
    <property type="component" value="Unassembled WGS sequence"/>
</dbReference>
<comment type="similarity">
    <text evidence="9">Belongs to the TonB-dependent receptor family.</text>
</comment>
<reference evidence="13" key="1">
    <citation type="journal article" date="2019" name="Int. J. Syst. Evol. Microbiol.">
        <title>The Global Catalogue of Microorganisms (GCM) 10K type strain sequencing project: providing services to taxonomists for standard genome sequencing and annotation.</title>
        <authorList>
            <consortium name="The Broad Institute Genomics Platform"/>
            <consortium name="The Broad Institute Genome Sequencing Center for Infectious Disease"/>
            <person name="Wu L."/>
            <person name="Ma J."/>
        </authorList>
    </citation>
    <scope>NUCLEOTIDE SEQUENCE [LARGE SCALE GENOMIC DNA]</scope>
    <source>
        <strain evidence="13">JCM 30531</strain>
    </source>
</reference>
<feature type="domain" description="TonB-dependent receptor plug" evidence="11">
    <location>
        <begin position="74"/>
        <end position="171"/>
    </location>
</feature>
<dbReference type="PANTHER" id="PTHR30069">
    <property type="entry name" value="TONB-DEPENDENT OUTER MEMBRANE RECEPTOR"/>
    <property type="match status" value="1"/>
</dbReference>
<proteinExistence type="inferred from homology"/>
<dbReference type="InterPro" id="IPR039426">
    <property type="entry name" value="TonB-dep_rcpt-like"/>
</dbReference>
<name>A0ABQ2H7T5_9PORP</name>
<dbReference type="InterPro" id="IPR036942">
    <property type="entry name" value="Beta-barrel_TonB_sf"/>
</dbReference>
<comment type="subcellular location">
    <subcellularLocation>
        <location evidence="1">Cell outer membrane</location>
        <topology evidence="1">Multi-pass membrane protein</topology>
    </subcellularLocation>
</comment>
<evidence type="ECO:0000313" key="13">
    <source>
        <dbReference type="Proteomes" id="UP000653477"/>
    </source>
</evidence>
<keyword evidence="5" id="KW-0732">Signal</keyword>
<protein>
    <submittedName>
        <fullName evidence="12">Membrane protein</fullName>
    </submittedName>
</protein>
<evidence type="ECO:0000256" key="6">
    <source>
        <dbReference type="ARBA" id="ARBA00023077"/>
    </source>
</evidence>
<organism evidence="12 13">
    <name type="scientific">Porphyromonas pasteri</name>
    <dbReference type="NCBI Taxonomy" id="1583331"/>
    <lineage>
        <taxon>Bacteria</taxon>
        <taxon>Pseudomonadati</taxon>
        <taxon>Bacteroidota</taxon>
        <taxon>Bacteroidia</taxon>
        <taxon>Bacteroidales</taxon>
        <taxon>Porphyromonadaceae</taxon>
        <taxon>Porphyromonas</taxon>
    </lineage>
</organism>
<keyword evidence="4" id="KW-0812">Transmembrane</keyword>
<sequence>MQTDLKGQLTLALTGSEEDGLHVHLVGYHEGFIPLDKLRSTPSPFTLRLRPEERDLSSVKVVGNRRPVSANVVSSKVSTERIERNLGRNLASLLTEVSGVTSLQTGTTTAKPVIHGMYGTRVLIVNNGVRQSGQQWGDDHAPEVSVDANDQVHVVKGAEAVAHGSEALAGVIILGQSALPYRGRALQGTLATSFATNGRRFTEVAKLEGALPFLPSLAWRAQFSYTNAGDRSTAKYLLTNTGVKELDYSLALGWRGEHLSLESYFSQYQNKTGLLPSGHLKNANEIEALIERGRPLTFRPFSRHIDYPHHDVLHRLWSIKGRYDDEHLGTFTLQTSLQTDRRDEYNIRRNDRSSFPTLALDLKSFQADAAWRKHYHRWDTELGLHFVGTENYNRPGTGVVPIIPNYTEVTGAAHLLQKYQAERWGAEVGLRLDQMTLKVAGYDIYQQLFKDTKRFTNLTYSIGGHYHLSPLWHVTTNLGAAFRAPHVHELYSEGNQHGSAIYIRGNRNLKSERGYKWITSVEHSGERLHVRADGYLQWIDGYIFDAPTHTMHTTLSGEYPFFTYQQRDAFFRGFDIDASYRFPQDIEYGVKSFMVWANERGTGQLFPYIPSFHLGQHLSWSPKLGGGFSGKVTLNHLFVARQTRFDSAIDIADAPPAYGVWGAEVELSKTLKNGQSLRLLLTSDNLLNAEYKEYTNRARYYAHEAGRDIRASLLWKF</sequence>
<evidence type="ECO:0000256" key="4">
    <source>
        <dbReference type="ARBA" id="ARBA00022692"/>
    </source>
</evidence>